<dbReference type="Gene3D" id="1.25.10.10">
    <property type="entry name" value="Leucine-rich Repeat Variant"/>
    <property type="match status" value="1"/>
</dbReference>
<dbReference type="EMBL" id="CP023004">
    <property type="protein sequence ID" value="AWI07969.1"/>
    <property type="molecule type" value="Genomic_DNA"/>
</dbReference>
<evidence type="ECO:0000313" key="2">
    <source>
        <dbReference type="Proteomes" id="UP000244896"/>
    </source>
</evidence>
<sequence>MSSNSNKQNPLAGIDSVSWGNLSHAYGDASDVPGHLRALVDGDAKAADHASSELFAAILHQGTIYTATIPAIPFFARIAACPGARGRKEALWFLIGFGESIRAGWSRTPGYLPRGTNMKDFDARCRAALADACGTVARVVSDSAPELRALAAQVAQASLPVPEKIIAMLRQQLSVEKDNDAKAAIIRALVAGGALSRAEVDALREDSAPSVVFATAWKAVQSGAEIEPWHFETLAKHWGACAEKLEAKGVCDDAIVELVMTRKGAVLPLLDALAAQKSPAVQRSAIDGAAALAGMSRAAADAALDVLLKVARKPHADMRRRLVHMLGNTGVGGRAADAIIEVATGDPSPTWTQTVKRPTGSGLGEQSYLRDLRADGALALLRAGDKRWDRLLDKASPETDWVGHNAMCSTFAIAFAREKAPCTPRLLARAKKRIAVEPSSWCELLETWPAEKVSTLAREVMAGLPKAEQKASLLLGSWRCAAAIPRLEELAQKLDARGSNTAMWPHIALAQLKGDARHFELARAAYERNDKEGKARHFLSDLLKAWAARPDAAFHALCRALITGKAATSFPARDEQLLAIRALAGVDGAKSVWPTLLAIIDKAERPLPNACALAVQLSKNAPKNLMDSLVEMLESIVAKGRSTWSGKDECAPVTAMGALLQLQPDHPKGLATNLTALKKATREHRLLPLVPDICKMLKTLGQRNPANRKKIAATITRLLKSDNRVVTISDEDCARMDDIFCRTLADALHEISGTGLD</sequence>
<evidence type="ECO:0000313" key="1">
    <source>
        <dbReference type="EMBL" id="AWI07969.1"/>
    </source>
</evidence>
<dbReference type="OrthoDB" id="144416at2"/>
<dbReference type="KEGG" id="elut:CKA38_00670"/>
<gene>
    <name evidence="1" type="ORF">CKA38_00670</name>
</gene>
<dbReference type="InterPro" id="IPR011989">
    <property type="entry name" value="ARM-like"/>
</dbReference>
<name>A0A2U8DZC8_9BACT</name>
<dbReference type="InterPro" id="IPR016024">
    <property type="entry name" value="ARM-type_fold"/>
</dbReference>
<protein>
    <recommendedName>
        <fullName evidence="3">HEAT repeat domain-containing protein</fullName>
    </recommendedName>
</protein>
<dbReference type="RefSeq" id="WP_108823777.1">
    <property type="nucleotide sequence ID" value="NZ_CP023004.1"/>
</dbReference>
<dbReference type="SUPFAM" id="SSF48371">
    <property type="entry name" value="ARM repeat"/>
    <property type="match status" value="1"/>
</dbReference>
<dbReference type="AlphaFoldDB" id="A0A2U8DZC8"/>
<reference evidence="1 2" key="1">
    <citation type="journal article" date="2018" name="Syst. Appl. Microbiol.">
        <title>Ereboglobus luteus gen. nov. sp. nov. from cockroach guts, and new insights into the oxygen relationship of the genera Opitutus and Didymococcus (Verrucomicrobia: Opitutaceae).</title>
        <authorList>
            <person name="Tegtmeier D."/>
            <person name="Belitz A."/>
            <person name="Radek R."/>
            <person name="Heimerl T."/>
            <person name="Brune A."/>
        </authorList>
    </citation>
    <scope>NUCLEOTIDE SEQUENCE [LARGE SCALE GENOMIC DNA]</scope>
    <source>
        <strain evidence="1 2">Ho45</strain>
    </source>
</reference>
<keyword evidence="2" id="KW-1185">Reference proteome</keyword>
<organism evidence="1 2">
    <name type="scientific">Ereboglobus luteus</name>
    <dbReference type="NCBI Taxonomy" id="1796921"/>
    <lineage>
        <taxon>Bacteria</taxon>
        <taxon>Pseudomonadati</taxon>
        <taxon>Verrucomicrobiota</taxon>
        <taxon>Opitutia</taxon>
        <taxon>Opitutales</taxon>
        <taxon>Opitutaceae</taxon>
        <taxon>Ereboglobus</taxon>
    </lineage>
</organism>
<accession>A0A2U8DZC8</accession>
<dbReference type="Proteomes" id="UP000244896">
    <property type="component" value="Chromosome"/>
</dbReference>
<proteinExistence type="predicted"/>
<evidence type="ECO:0008006" key="3">
    <source>
        <dbReference type="Google" id="ProtNLM"/>
    </source>
</evidence>